<organism evidence="3 4">
    <name type="scientific">Owenia fusiformis</name>
    <name type="common">Polychaete worm</name>
    <dbReference type="NCBI Taxonomy" id="6347"/>
    <lineage>
        <taxon>Eukaryota</taxon>
        <taxon>Metazoa</taxon>
        <taxon>Spiralia</taxon>
        <taxon>Lophotrochozoa</taxon>
        <taxon>Annelida</taxon>
        <taxon>Polychaeta</taxon>
        <taxon>Sedentaria</taxon>
        <taxon>Canalipalpata</taxon>
        <taxon>Sabellida</taxon>
        <taxon>Oweniida</taxon>
        <taxon>Oweniidae</taxon>
        <taxon>Owenia</taxon>
    </lineage>
</organism>
<dbReference type="PANTHER" id="PTHR24020">
    <property type="entry name" value="COLLAGEN ALPHA"/>
    <property type="match status" value="1"/>
</dbReference>
<dbReference type="PANTHER" id="PTHR24020:SF87">
    <property type="entry name" value="COLLAGEN ALPHA-1(VI) CHAIN-LIKE"/>
    <property type="match status" value="1"/>
</dbReference>
<dbReference type="EMBL" id="CAIIXF020000003">
    <property type="protein sequence ID" value="CAH1779914.1"/>
    <property type="molecule type" value="Genomic_DNA"/>
</dbReference>
<dbReference type="Pfam" id="PF00092">
    <property type="entry name" value="VWA"/>
    <property type="match status" value="2"/>
</dbReference>
<name>A0A8S4NGZ7_OWEFU</name>
<comment type="caution">
    <text evidence="3">The sequence shown here is derived from an EMBL/GenBank/DDBJ whole genome shotgun (WGS) entry which is preliminary data.</text>
</comment>
<feature type="signal peptide" evidence="1">
    <location>
        <begin position="1"/>
        <end position="22"/>
    </location>
</feature>
<feature type="chain" id="PRO_5035916215" description="VWFA domain-containing protein" evidence="1">
    <location>
        <begin position="23"/>
        <end position="458"/>
    </location>
</feature>
<feature type="domain" description="VWFA" evidence="2">
    <location>
        <begin position="251"/>
        <end position="447"/>
    </location>
</feature>
<evidence type="ECO:0000256" key="1">
    <source>
        <dbReference type="SAM" id="SignalP"/>
    </source>
</evidence>
<protein>
    <recommendedName>
        <fullName evidence="2">VWFA domain-containing protein</fullName>
    </recommendedName>
</protein>
<keyword evidence="4" id="KW-1185">Reference proteome</keyword>
<dbReference type="AlphaFoldDB" id="A0A8S4NGZ7"/>
<dbReference type="Gene3D" id="3.40.50.410">
    <property type="entry name" value="von Willebrand factor, type A domain"/>
    <property type="match status" value="2"/>
</dbReference>
<reference evidence="3" key="1">
    <citation type="submission" date="2022-03" db="EMBL/GenBank/DDBJ databases">
        <authorList>
            <person name="Martin C."/>
        </authorList>
    </citation>
    <scope>NUCLEOTIDE SEQUENCE</scope>
</reference>
<dbReference type="SUPFAM" id="SSF53300">
    <property type="entry name" value="vWA-like"/>
    <property type="match status" value="2"/>
</dbReference>
<keyword evidence="1" id="KW-0732">Signal</keyword>
<evidence type="ECO:0000259" key="2">
    <source>
        <dbReference type="PROSITE" id="PS50234"/>
    </source>
</evidence>
<dbReference type="Proteomes" id="UP000749559">
    <property type="component" value="Unassembled WGS sequence"/>
</dbReference>
<evidence type="ECO:0000313" key="4">
    <source>
        <dbReference type="Proteomes" id="UP000749559"/>
    </source>
</evidence>
<dbReference type="InterPro" id="IPR036465">
    <property type="entry name" value="vWFA_dom_sf"/>
</dbReference>
<dbReference type="PROSITE" id="PS50234">
    <property type="entry name" value="VWFA"/>
    <property type="match status" value="2"/>
</dbReference>
<feature type="domain" description="VWFA" evidence="2">
    <location>
        <begin position="30"/>
        <end position="221"/>
    </location>
</feature>
<sequence>MAREMYLIAVILTMLGVAGIHGQWGSICSDIVFGFQTSCRISDDIKDDMKDFLETLVRFLDRIGAPDSNNKRSTQIGLFAYDSASRKAFGFGDAVTQNDVINAIKDFEYGAEDCEMVTSKAIDMAREDFFETGKQDSRGPNVLFLLTDGQTQLKYINETKASISRLRAKNNTYVFILQLPWKSDTTGFGDMIDEIGILADEDNIFPYSEEMSALNALARTVYDRFEMLSDNMMCPETEMIPSICDQDPSLDILIILEHSSKRIPINATFVRNAMRNLVVNGFPNVGEIEHCVKFALLTYNKKVTTEMLFNDTASSTLAGTLAAIDSASMMLRRKKSRIDLALEYANNVVFTPAWGDRPFAHNLVVLVTHGVTMEGKRWVNTIRAAKALKERSGMEAVEIFLLVLPGTRPMKLEDQQETWGAISSEPMDTHFKGFYDVKELPGFINELAHKICNSTGYK</sequence>
<evidence type="ECO:0000313" key="3">
    <source>
        <dbReference type="EMBL" id="CAH1779914.1"/>
    </source>
</evidence>
<gene>
    <name evidence="3" type="ORF">OFUS_LOCUS6673</name>
</gene>
<dbReference type="InterPro" id="IPR050525">
    <property type="entry name" value="ECM_Assembly_Org"/>
</dbReference>
<proteinExistence type="predicted"/>
<dbReference type="InterPro" id="IPR002035">
    <property type="entry name" value="VWF_A"/>
</dbReference>
<dbReference type="SMART" id="SM00327">
    <property type="entry name" value="VWA"/>
    <property type="match status" value="2"/>
</dbReference>
<accession>A0A8S4NGZ7</accession>